<dbReference type="Proteomes" id="UP001620460">
    <property type="component" value="Unassembled WGS sequence"/>
</dbReference>
<accession>A0ABW8JYS6</accession>
<keyword evidence="5" id="KW-1185">Reference proteome</keyword>
<organism evidence="4 5">
    <name type="scientific">Dyella ginsengisoli</name>
    <dbReference type="NCBI Taxonomy" id="363848"/>
    <lineage>
        <taxon>Bacteria</taxon>
        <taxon>Pseudomonadati</taxon>
        <taxon>Pseudomonadota</taxon>
        <taxon>Gammaproteobacteria</taxon>
        <taxon>Lysobacterales</taxon>
        <taxon>Rhodanobacteraceae</taxon>
        <taxon>Dyella</taxon>
    </lineage>
</organism>
<feature type="domain" description="DUF4785" evidence="3">
    <location>
        <begin position="310"/>
        <end position="413"/>
    </location>
</feature>
<proteinExistence type="predicted"/>
<name>A0ABW8JYS6_9GAMM</name>
<feature type="domain" description="DUF4785" evidence="2">
    <location>
        <begin position="59"/>
        <end position="199"/>
    </location>
</feature>
<sequence length="418" mass="43593">MTTMKPRTLSLGLLAILAAANAAATSHSLLPAGSDDMVPGHLQALPPASALITRDATRPHAERLPVSVSWALPGDAPIDPVPQPFARASREYWMDVSATELQRGIALPLSAPGAIIRLSPSDTRGGRLAASGVNVRIGGQSVAGDRAASQVGDVSALRTSGMDVPDASLVMQLRPELGAGAATLTAAGASGRYVVHVFEPRSTLTVTARADRDVALLGEPVHVTVALRDGDRTRPLQAVGGFLRAPDGQTTLLDYRAGTNGDFDATALPLHASRTPGLWELHSFTLSDDGHGNAVRRDTTSVFAVAVPDARLDGTADTRPGKNHGIDVTLGLDAASASRYAVSGVLYGRDASGRMVPGAYAQSAAWVAPGRGALVLHFDRSSVAGIGAPYELRDLRLQDQPAISLLEHRALALRFDRP</sequence>
<feature type="chain" id="PRO_5046481384" evidence="1">
    <location>
        <begin position="25"/>
        <end position="418"/>
    </location>
</feature>
<dbReference type="Pfam" id="PF16024">
    <property type="entry name" value="DUF4785_1st"/>
    <property type="match status" value="1"/>
</dbReference>
<reference evidence="4 5" key="1">
    <citation type="submission" date="2020-10" db="EMBL/GenBank/DDBJ databases">
        <title>Phylogeny of dyella-like bacteria.</title>
        <authorList>
            <person name="Fu J."/>
        </authorList>
    </citation>
    <scope>NUCLEOTIDE SEQUENCE [LARGE SCALE GENOMIC DNA]</scope>
    <source>
        <strain evidence="4 5">Gsoil3046</strain>
    </source>
</reference>
<dbReference type="InterPro" id="IPR048295">
    <property type="entry name" value="DUF4785_C"/>
</dbReference>
<evidence type="ECO:0000259" key="3">
    <source>
        <dbReference type="Pfam" id="PF20943"/>
    </source>
</evidence>
<dbReference type="Gene3D" id="2.60.40.3870">
    <property type="entry name" value="Uncharacterised protein PF16024, DUF4785"/>
    <property type="match status" value="1"/>
</dbReference>
<dbReference type="Pfam" id="PF20943">
    <property type="entry name" value="DUF4785_3rd"/>
    <property type="match status" value="1"/>
</dbReference>
<feature type="signal peptide" evidence="1">
    <location>
        <begin position="1"/>
        <end position="24"/>
    </location>
</feature>
<dbReference type="Gene3D" id="2.60.120.1370">
    <property type="match status" value="1"/>
</dbReference>
<dbReference type="EMBL" id="JADIKM010000003">
    <property type="protein sequence ID" value="MFK2904820.1"/>
    <property type="molecule type" value="Genomic_DNA"/>
</dbReference>
<gene>
    <name evidence="4" type="ORF">ISP17_12720</name>
</gene>
<dbReference type="InterPro" id="IPR031979">
    <property type="entry name" value="DUF4785_N"/>
</dbReference>
<evidence type="ECO:0000313" key="5">
    <source>
        <dbReference type="Proteomes" id="UP001620460"/>
    </source>
</evidence>
<keyword evidence="1" id="KW-0732">Signal</keyword>
<evidence type="ECO:0000259" key="2">
    <source>
        <dbReference type="Pfam" id="PF16024"/>
    </source>
</evidence>
<evidence type="ECO:0000256" key="1">
    <source>
        <dbReference type="SAM" id="SignalP"/>
    </source>
</evidence>
<comment type="caution">
    <text evidence="4">The sequence shown here is derived from an EMBL/GenBank/DDBJ whole genome shotgun (WGS) entry which is preliminary data.</text>
</comment>
<protein>
    <submittedName>
        <fullName evidence="4">DUF4785 family protein</fullName>
    </submittedName>
</protein>
<evidence type="ECO:0000313" key="4">
    <source>
        <dbReference type="EMBL" id="MFK2904820.1"/>
    </source>
</evidence>